<dbReference type="InterPro" id="IPR023696">
    <property type="entry name" value="Ureohydrolase_dom_sf"/>
</dbReference>
<dbReference type="Gene3D" id="3.40.800.10">
    <property type="entry name" value="Ureohydrolase domain"/>
    <property type="match status" value="1"/>
</dbReference>
<dbReference type="PANTHER" id="PTHR11358:SF35">
    <property type="entry name" value="FORMIMIDOYLGLUTAMASE"/>
    <property type="match status" value="1"/>
</dbReference>
<comment type="similarity">
    <text evidence="5">Belongs to the arginase family.</text>
</comment>
<dbReference type="PANTHER" id="PTHR11358">
    <property type="entry name" value="ARGINASE/AGMATINASE"/>
    <property type="match status" value="1"/>
</dbReference>
<organism evidence="6 7">
    <name type="scientific">Pseudoalteromonas marina</name>
    <dbReference type="NCBI Taxonomy" id="267375"/>
    <lineage>
        <taxon>Bacteria</taxon>
        <taxon>Pseudomonadati</taxon>
        <taxon>Pseudomonadota</taxon>
        <taxon>Gammaproteobacteria</taxon>
        <taxon>Alteromonadales</taxon>
        <taxon>Pseudoalteromonadaceae</taxon>
        <taxon>Pseudoalteromonas</taxon>
    </lineage>
</organism>
<reference evidence="6" key="1">
    <citation type="submission" date="2023-07" db="EMBL/GenBank/DDBJ databases">
        <title>Genome content predicts the carbon catabolic preferences of heterotrophic bacteria.</title>
        <authorList>
            <person name="Gralka M."/>
        </authorList>
    </citation>
    <scope>NUCLEOTIDE SEQUENCE</scope>
    <source>
        <strain evidence="6">4G09</strain>
    </source>
</reference>
<dbReference type="Proteomes" id="UP001177212">
    <property type="component" value="Unassembled WGS sequence"/>
</dbReference>
<keyword evidence="4" id="KW-0464">Manganese</keyword>
<dbReference type="PROSITE" id="PS51409">
    <property type="entry name" value="ARGINASE_2"/>
    <property type="match status" value="1"/>
</dbReference>
<evidence type="ECO:0000256" key="3">
    <source>
        <dbReference type="ARBA" id="ARBA00022808"/>
    </source>
</evidence>
<proteinExistence type="inferred from homology"/>
<evidence type="ECO:0000256" key="5">
    <source>
        <dbReference type="PROSITE-ProRule" id="PRU00742"/>
    </source>
</evidence>
<accession>A0ABT9FD50</accession>
<keyword evidence="2" id="KW-0378">Hydrolase</keyword>
<evidence type="ECO:0000256" key="2">
    <source>
        <dbReference type="ARBA" id="ARBA00022801"/>
    </source>
</evidence>
<protein>
    <submittedName>
        <fullName evidence="6">Formimidoylglutamase</fullName>
    </submittedName>
</protein>
<evidence type="ECO:0000313" key="6">
    <source>
        <dbReference type="EMBL" id="MDP2564705.1"/>
    </source>
</evidence>
<keyword evidence="7" id="KW-1185">Reference proteome</keyword>
<dbReference type="RefSeq" id="WP_305471890.1">
    <property type="nucleotide sequence ID" value="NZ_JAUYVT010000006.1"/>
</dbReference>
<keyword evidence="1" id="KW-0479">Metal-binding</keyword>
<gene>
    <name evidence="6" type="ORF">Q8W34_08665</name>
</gene>
<dbReference type="CDD" id="cd09988">
    <property type="entry name" value="Formimidoylglutamase"/>
    <property type="match status" value="1"/>
</dbReference>
<dbReference type="EMBL" id="JAUYVT010000006">
    <property type="protein sequence ID" value="MDP2564705.1"/>
    <property type="molecule type" value="Genomic_DNA"/>
</dbReference>
<dbReference type="InterPro" id="IPR006035">
    <property type="entry name" value="Ureohydrolase"/>
</dbReference>
<dbReference type="Pfam" id="PF00491">
    <property type="entry name" value="Arginase"/>
    <property type="match status" value="1"/>
</dbReference>
<evidence type="ECO:0000256" key="4">
    <source>
        <dbReference type="ARBA" id="ARBA00023211"/>
    </source>
</evidence>
<name>A0ABT9FD50_9GAMM</name>
<keyword evidence="3" id="KW-0369">Histidine metabolism</keyword>
<sequence length="353" mass="39028">MTTQLKVYDESVVKALCSTRENEKKAWQAMSLLDTHVDVQQALIDAAEFGMRYVLLGICEDIGPKANLGNSGASEAWPAFLSKFLNQPHNQFIATQKVLLLGEVHVDDLMAQSNQLNNKSPEQIQQLRLLCQQLDERVESVLNLIFKAGLEPIVIGGGHNNCLGIIRALSGSQHTPVNAINFDPHADFRECEGRHSGNGFRYAYNEKLLNNYHVIGLHEQKNNQAIIDAMTQANFTFDSYQSLKVKRDITLTQSIDKAINGFDSLPLGIEVDLDSITFMPVSAYTCCGFSVSDTEHFIYKAASNRNAKYLHLCEASPSQHPNGPEIGAAHVGQVISALVNSYLLAKESECSFK</sequence>
<comment type="caution">
    <text evidence="6">The sequence shown here is derived from an EMBL/GenBank/DDBJ whole genome shotgun (WGS) entry which is preliminary data.</text>
</comment>
<evidence type="ECO:0000256" key="1">
    <source>
        <dbReference type="ARBA" id="ARBA00022723"/>
    </source>
</evidence>
<dbReference type="SUPFAM" id="SSF52768">
    <property type="entry name" value="Arginase/deacetylase"/>
    <property type="match status" value="1"/>
</dbReference>
<evidence type="ECO:0000313" key="7">
    <source>
        <dbReference type="Proteomes" id="UP001177212"/>
    </source>
</evidence>